<proteinExistence type="predicted"/>
<dbReference type="AlphaFoldDB" id="A0AAV4WBN0"/>
<dbReference type="Proteomes" id="UP001054837">
    <property type="component" value="Unassembled WGS sequence"/>
</dbReference>
<protein>
    <submittedName>
        <fullName evidence="1">Uncharacterized protein</fullName>
    </submittedName>
</protein>
<organism evidence="1 2">
    <name type="scientific">Caerostris darwini</name>
    <dbReference type="NCBI Taxonomy" id="1538125"/>
    <lineage>
        <taxon>Eukaryota</taxon>
        <taxon>Metazoa</taxon>
        <taxon>Ecdysozoa</taxon>
        <taxon>Arthropoda</taxon>
        <taxon>Chelicerata</taxon>
        <taxon>Arachnida</taxon>
        <taxon>Araneae</taxon>
        <taxon>Araneomorphae</taxon>
        <taxon>Entelegynae</taxon>
        <taxon>Araneoidea</taxon>
        <taxon>Araneidae</taxon>
        <taxon>Caerostris</taxon>
    </lineage>
</organism>
<gene>
    <name evidence="1" type="ORF">CDAR_19021</name>
</gene>
<sequence>MWHFPLPDVFLGEHLPFLIRVPDLLRDPPVFPLTGLRLAERLLVRILDLRRVDRDLLGPLQSCDHVFRIHNIAHLDYNEEVPVR</sequence>
<evidence type="ECO:0000313" key="2">
    <source>
        <dbReference type="Proteomes" id="UP001054837"/>
    </source>
</evidence>
<accession>A0AAV4WBN0</accession>
<keyword evidence="2" id="KW-1185">Reference proteome</keyword>
<name>A0AAV4WBN0_9ARAC</name>
<comment type="caution">
    <text evidence="1">The sequence shown here is derived from an EMBL/GenBank/DDBJ whole genome shotgun (WGS) entry which is preliminary data.</text>
</comment>
<reference evidence="1 2" key="1">
    <citation type="submission" date="2021-06" db="EMBL/GenBank/DDBJ databases">
        <title>Caerostris darwini draft genome.</title>
        <authorList>
            <person name="Kono N."/>
            <person name="Arakawa K."/>
        </authorList>
    </citation>
    <scope>NUCLEOTIDE SEQUENCE [LARGE SCALE GENOMIC DNA]</scope>
</reference>
<dbReference type="EMBL" id="BPLQ01014490">
    <property type="protein sequence ID" value="GIY80217.1"/>
    <property type="molecule type" value="Genomic_DNA"/>
</dbReference>
<evidence type="ECO:0000313" key="1">
    <source>
        <dbReference type="EMBL" id="GIY80217.1"/>
    </source>
</evidence>